<dbReference type="InterPro" id="IPR001849">
    <property type="entry name" value="PH_domain"/>
</dbReference>
<organism evidence="3 4">
    <name type="scientific">Trypanosoma rangeli</name>
    <dbReference type="NCBI Taxonomy" id="5698"/>
    <lineage>
        <taxon>Eukaryota</taxon>
        <taxon>Discoba</taxon>
        <taxon>Euglenozoa</taxon>
        <taxon>Kinetoplastea</taxon>
        <taxon>Metakinetoplastina</taxon>
        <taxon>Trypanosomatida</taxon>
        <taxon>Trypanosomatidae</taxon>
        <taxon>Trypanosoma</taxon>
        <taxon>Herpetosoma</taxon>
    </lineage>
</organism>
<dbReference type="Gene3D" id="2.30.29.30">
    <property type="entry name" value="Pleckstrin-homology domain (PH domain)/Phosphotyrosine-binding domain (PTB)"/>
    <property type="match status" value="1"/>
</dbReference>
<evidence type="ECO:0000259" key="2">
    <source>
        <dbReference type="PROSITE" id="PS50003"/>
    </source>
</evidence>
<dbReference type="SUPFAM" id="SSF50729">
    <property type="entry name" value="PH domain-like"/>
    <property type="match status" value="1"/>
</dbReference>
<accession>A0A422NQ13</accession>
<comment type="caution">
    <text evidence="3">The sequence shown here is derived from an EMBL/GenBank/DDBJ whole genome shotgun (WGS) entry which is preliminary data.</text>
</comment>
<name>A0A422NQ13_TRYRA</name>
<feature type="region of interest" description="Disordered" evidence="1">
    <location>
        <begin position="462"/>
        <end position="490"/>
    </location>
</feature>
<dbReference type="PROSITE" id="PS50003">
    <property type="entry name" value="PH_DOMAIN"/>
    <property type="match status" value="1"/>
</dbReference>
<sequence>MHAEIGVTPLEAPADREADAANGLHHTLPTPLLRGSDLTRRQSSVEVRTPSMDEVVTAESIKQEVEGSIGFASALDRQRWEEAWLGNLPLSICLRHWGNAMVHAGAGYKLSNMGGVLQRWVLRYFVLAWSLLYVFDSDSPKERCRGAVYLHHANVQKKVVGGRHAIVITPVTQKKPAELGMETFTSFTMSVDAHQLLGVWLVALQKTSAAHSSPGSPRPKAPQQMNTACISLTPTKSARPLQQPVRVAATPEVQLDAVGAVGASADAASDAIEIMVTNGFDDPSRSQMDIRMGEAGAVGNVEQRHLPGQRPQLTATAIGAASTASGDRETIIEAYRQQLQHLTVSAFSVKTRLRRIAEKKDRQHLGELLLQFVLSHINDAAALWTLIGQVEELPDVTAQTFTTTLTMSPLCCGDKRQLLPSDTPPDYDASNETAIQDAAWHTPPNSVRQHLSSIEKIGVGKEKNWVGTSPPSLTQSDAMGSHSVASPPRTVDAEWRQRMRRLQERRSVIENILSKLPSIS</sequence>
<dbReference type="InterPro" id="IPR011993">
    <property type="entry name" value="PH-like_dom_sf"/>
</dbReference>
<dbReference type="RefSeq" id="XP_029239905.1">
    <property type="nucleotide sequence ID" value="XM_029380233.1"/>
</dbReference>
<gene>
    <name evidence="3" type="ORF">TraAM80_03256</name>
</gene>
<dbReference type="AlphaFoldDB" id="A0A422NQ13"/>
<dbReference type="GeneID" id="40327189"/>
<evidence type="ECO:0000313" key="4">
    <source>
        <dbReference type="Proteomes" id="UP000283634"/>
    </source>
</evidence>
<feature type="compositionally biased region" description="Polar residues" evidence="1">
    <location>
        <begin position="466"/>
        <end position="478"/>
    </location>
</feature>
<dbReference type="EMBL" id="MKGL01000083">
    <property type="protein sequence ID" value="RNF07573.1"/>
    <property type="molecule type" value="Genomic_DNA"/>
</dbReference>
<protein>
    <recommendedName>
        <fullName evidence="2">PH domain-containing protein</fullName>
    </recommendedName>
</protein>
<dbReference type="Proteomes" id="UP000283634">
    <property type="component" value="Unassembled WGS sequence"/>
</dbReference>
<evidence type="ECO:0000313" key="3">
    <source>
        <dbReference type="EMBL" id="RNF07573.1"/>
    </source>
</evidence>
<evidence type="ECO:0000256" key="1">
    <source>
        <dbReference type="SAM" id="MobiDB-lite"/>
    </source>
</evidence>
<dbReference type="OrthoDB" id="247398at2759"/>
<proteinExistence type="predicted"/>
<reference evidence="3 4" key="1">
    <citation type="journal article" date="2018" name="BMC Genomics">
        <title>Genomic comparison of Trypanosoma conorhini and Trypanosoma rangeli to Trypanosoma cruzi strains of high and low virulence.</title>
        <authorList>
            <person name="Bradwell K.R."/>
            <person name="Koparde V.N."/>
            <person name="Matveyev A.V."/>
            <person name="Serrano M.G."/>
            <person name="Alves J.M."/>
            <person name="Parikh H."/>
            <person name="Huang B."/>
            <person name="Lee V."/>
            <person name="Espinosa-Alvarez O."/>
            <person name="Ortiz P.A."/>
            <person name="Costa-Martins A.G."/>
            <person name="Teixeira M.M."/>
            <person name="Buck G.A."/>
        </authorList>
    </citation>
    <scope>NUCLEOTIDE SEQUENCE [LARGE SCALE GENOMIC DNA]</scope>
    <source>
        <strain evidence="3 4">AM80</strain>
    </source>
</reference>
<dbReference type="VEuPathDB" id="TriTrypDB:TRSC58_05701"/>
<dbReference type="OMA" id="DSPKERC"/>
<feature type="domain" description="PH" evidence="2">
    <location>
        <begin position="100"/>
        <end position="209"/>
    </location>
</feature>
<keyword evidence="4" id="KW-1185">Reference proteome</keyword>